<feature type="domain" description="CshA" evidence="3">
    <location>
        <begin position="925"/>
        <end position="1011"/>
    </location>
</feature>
<evidence type="ECO:0000256" key="2">
    <source>
        <dbReference type="SAM" id="Phobius"/>
    </source>
</evidence>
<evidence type="ECO:0000256" key="1">
    <source>
        <dbReference type="SAM" id="MobiDB-lite"/>
    </source>
</evidence>
<organism evidence="4 6">
    <name type="scientific">Corynebacterium curieae</name>
    <dbReference type="NCBI Taxonomy" id="2913500"/>
    <lineage>
        <taxon>Bacteria</taxon>
        <taxon>Bacillati</taxon>
        <taxon>Actinomycetota</taxon>
        <taxon>Actinomycetes</taxon>
        <taxon>Mycobacteriales</taxon>
        <taxon>Corynebacteriaceae</taxon>
        <taxon>Corynebacterium</taxon>
    </lineage>
</organism>
<reference evidence="4" key="1">
    <citation type="submission" date="2022-02" db="EMBL/GenBank/DDBJ databases">
        <title>Corynebacterium sp. from urogenital microbiome.</title>
        <authorList>
            <person name="Cappelli E.A."/>
            <person name="Ribeiro T.G."/>
            <person name="Peixe L."/>
        </authorList>
    </citation>
    <scope>NUCLEOTIDE SEQUENCE</scope>
    <source>
        <strain evidence="4">C8Ua_181</strain>
    </source>
</reference>
<feature type="compositionally biased region" description="Polar residues" evidence="1">
    <location>
        <begin position="790"/>
        <end position="804"/>
    </location>
</feature>
<name>A0A9X3RS36_9CORY</name>
<dbReference type="EMBL" id="JAVBID010000004">
    <property type="protein sequence ID" value="MDV2423632.1"/>
    <property type="molecule type" value="Genomic_DNA"/>
</dbReference>
<proteinExistence type="predicted"/>
<feature type="compositionally biased region" description="Polar residues" evidence="1">
    <location>
        <begin position="644"/>
        <end position="663"/>
    </location>
</feature>
<feature type="compositionally biased region" description="Basic and acidic residues" evidence="1">
    <location>
        <begin position="1757"/>
        <end position="1767"/>
    </location>
</feature>
<keyword evidence="2" id="KW-1133">Transmembrane helix</keyword>
<reference evidence="5 7" key="2">
    <citation type="submission" date="2023-08" db="EMBL/GenBank/DDBJ databases">
        <title>Genomic characterization of the C. tuberculostearicum species complex, a ubiquitous member of the human skin microbiome.</title>
        <authorList>
            <person name="Ahmed N."/>
            <person name="Deming C."/>
            <person name="Conlan S."/>
            <person name="Segre J."/>
        </authorList>
    </citation>
    <scope>NUCLEOTIDE SEQUENCE [LARGE SCALE GENOMIC DNA]</scope>
    <source>
        <strain evidence="5 7">CTNIH19</strain>
    </source>
</reference>
<feature type="compositionally biased region" description="Low complexity" evidence="1">
    <location>
        <begin position="1687"/>
        <end position="1698"/>
    </location>
</feature>
<feature type="compositionally biased region" description="Low complexity" evidence="1">
    <location>
        <begin position="1782"/>
        <end position="1802"/>
    </location>
</feature>
<keyword evidence="2" id="KW-0472">Membrane</keyword>
<dbReference type="RefSeq" id="WP_269945997.1">
    <property type="nucleotide sequence ID" value="NZ_JAKMUU010000002.1"/>
</dbReference>
<feature type="domain" description="CshA" evidence="3">
    <location>
        <begin position="224"/>
        <end position="308"/>
    </location>
</feature>
<feature type="region of interest" description="Disordered" evidence="1">
    <location>
        <begin position="1233"/>
        <end position="1267"/>
    </location>
</feature>
<dbReference type="EMBL" id="JAKMUU010000002">
    <property type="protein sequence ID" value="MCZ9306784.1"/>
    <property type="molecule type" value="Genomic_DNA"/>
</dbReference>
<dbReference type="InterPro" id="IPR026395">
    <property type="entry name" value="CshA_fibril"/>
</dbReference>
<feature type="domain" description="CshA" evidence="3">
    <location>
        <begin position="1023"/>
        <end position="1134"/>
    </location>
</feature>
<feature type="domain" description="CshA" evidence="3">
    <location>
        <begin position="327"/>
        <end position="448"/>
    </location>
</feature>
<feature type="compositionally biased region" description="Polar residues" evidence="1">
    <location>
        <begin position="1233"/>
        <end position="1262"/>
    </location>
</feature>
<sequence length="1847" mass="194116">MKWSPAPGYIGYAPPLPVEVGADITKGDPSKAKFEYATAGLPGKPTNMLSSSGGLGSAQKAQASQGFGGITEGMNWGDFTPTYAFQIDRGDQIAGKASISEDQYVTDDSENYLGDVTNELTTEEGTYKIDPNSGEVSFTPNNDFFSSEELDDASLTQKNATPIRVVVSNMTTNTNGDPGHVMSYGSSRPAHTINPNNESYKEVTTTYTPTVTKPSVVIRDTSINEQVGRSVTLRPNFAQTDGQLAIDVKSLSLIDAQGKSVGRTLSVEGEGEWRVNDDGTVTFTPHVGFLGNPTPIQYTAKNSLGIVARPPAENEDKKATLTVTYDVPDGRTATTNGSQGTVQRSTDRTTSEGDLGLNARQMFPGYPDNWYDSFTYQLVDREGKVVESNTLQVANVGTYKIDPSSGEVSFTPDAFFTGAAPAVGVRIKNLTTANGQKQGADGTYLPVVTSSNVFLQPAFNNGNVGEALQAIPDYQPEGSPAIDPTSVDLVNAKGERVGKELAVKGQGVWTVDDNGQFTFTPEKGFLGNPTPVKYTALSVDKIAAREPSTVTVTYNPLVTRNATTIGGVNEPQYSTDTNSPGDAGLTPTQMFPGLPESWFGDPIQFRLLDGDTPVDSLTVDGEGTYKIVPATGVVEFEPDPTFLGDSTSKQASGVEIQATNTTSRGSKVNSRLVARYVPTVEKHTYILPSAAKTAPKLGVPESVAPDYAGSNIDPSTVALVDSQGNPVGKKLDIDGQGTWTLDDKGSFTFTPVPGFVGSPLPVAYTAKANDGSTVDGQGRVAITYPSAQTVPATTVGPQGGTQNSTDKDANDLGRTTAEMFPDLPSDWYGQSDSPVKFQLLDTAGNPVEGNKLNADGVGTYTLDPINGTVTFEGDKTFTGDAPEVGIRTVGLKNAQGESAEMKSVYRPFVIPIRVEVPSAYEKAGRIGQPITVKPDYSKDPSIDLATIRIADSDPNSDGKTLEVPGEGTWRVDQNGNFTFRPQGPDAEGGAFVGSPTPISYTASNNQGIPAQVPGQISAFYPTPDPISAVTTDKQGVKQHSDDKGRQDQGLSAAEMFPNMSQATWWDKAEFTLYNAEGKPVTELTIDGEGTFTIDPKTGRVEFVPAANFIGTAQPVWVGLTNVQGEPKAKYTAVVDEVAVPLQDASKVANVGEQLQVTPRYAQTIDKSSVQLIAPDGATLGEDKKSVSIPNQGEWKVDNNGNFTFAPVDGFYGTPTPVDYTAANTDGVRSKETATISGYYNSPKTSPSVTTGEKGNEQNSKSGQDMFPSFPKDWTITYSLEGANGNILHTNEGTYTIDSETGVVTFAPEDGFSGTAVPVTVQATTATGAKETTTYQVSVTGSTTAVVTETRTQDPIVTTEKSTVTTEKPGPVETTTVTKTGEPVTITQVPDPVTVTKTADPVTVTPDPQTTVVTVTAEPSPITVTAPPVTVTPNPVTTTVNGEPTIIEHPPVTVTPNPITVTVTPEPQPATVTVTPTPVTVTPDPVTVTATPDPVTTTVKDVEVRVEASKIKVIAQKDEAFAVKVEDENIKPGTLKFSDGGTTKTVGQGVYKVDPDTHIVTFTPKPGFTGEVDPVELIYERSDGAKVETPVKIEATYNDCGCATPQPGDPGSKEPTDLPPSASQSNEPGESGKPEEPTGKPGEPGKPADKPETSTVTTTVSGEPTIVVTTVEKPSEPHNPTEAEESTTETTTPTSRKPLLPIPLPFPWPGSSSATNTRPEPSEPGNGDGEHKQGNTITTSEPSGKEATPESSVNSGDKASKQRDENSASRRGSSATSEIPAASGGDSSIGNGSGSHNSDGGESSAEDTGSKSFGLASTGANVLGLLAVGLALVAAGVFLVRRKREDEA</sequence>
<comment type="caution">
    <text evidence="4">The sequence shown here is derived from an EMBL/GenBank/DDBJ whole genome shotgun (WGS) entry which is preliminary data.</text>
</comment>
<feature type="region of interest" description="Disordered" evidence="1">
    <location>
        <begin position="790"/>
        <end position="811"/>
    </location>
</feature>
<feature type="compositionally biased region" description="Low complexity" evidence="1">
    <location>
        <begin position="1652"/>
        <end position="1664"/>
    </location>
</feature>
<evidence type="ECO:0000259" key="3">
    <source>
        <dbReference type="Pfam" id="PF19076"/>
    </source>
</evidence>
<keyword evidence="2" id="KW-0812">Transmembrane</keyword>
<feature type="compositionally biased region" description="Polar residues" evidence="1">
    <location>
        <begin position="332"/>
        <end position="344"/>
    </location>
</feature>
<evidence type="ECO:0000313" key="6">
    <source>
        <dbReference type="Proteomes" id="UP001146430"/>
    </source>
</evidence>
<feature type="domain" description="CshA" evidence="3">
    <location>
        <begin position="1151"/>
        <end position="1229"/>
    </location>
</feature>
<dbReference type="Pfam" id="PF19076">
    <property type="entry name" value="CshA_repeat"/>
    <property type="match status" value="10"/>
</dbReference>
<feature type="region of interest" description="Disordered" evidence="1">
    <location>
        <begin position="643"/>
        <end position="663"/>
    </location>
</feature>
<feature type="compositionally biased region" description="Polar residues" evidence="1">
    <location>
        <begin position="1709"/>
        <end position="1718"/>
    </location>
</feature>
<feature type="region of interest" description="Disordered" evidence="1">
    <location>
        <begin position="1599"/>
        <end position="1815"/>
    </location>
</feature>
<gene>
    <name evidence="4" type="ORF">L8V01_04735</name>
    <name evidence="5" type="ORF">RAE13_04270</name>
</gene>
<evidence type="ECO:0000313" key="5">
    <source>
        <dbReference type="EMBL" id="MDV2423632.1"/>
    </source>
</evidence>
<keyword evidence="7" id="KW-1185">Reference proteome</keyword>
<dbReference type="Proteomes" id="UP001146430">
    <property type="component" value="Unassembled WGS sequence"/>
</dbReference>
<feature type="domain" description="CshA" evidence="3">
    <location>
        <begin position="1242"/>
        <end position="1338"/>
    </location>
</feature>
<feature type="domain" description="CshA" evidence="3">
    <location>
        <begin position="710"/>
        <end position="776"/>
    </location>
</feature>
<feature type="domain" description="CshA" evidence="3">
    <location>
        <begin position="461"/>
        <end position="556"/>
    </location>
</feature>
<evidence type="ECO:0000313" key="4">
    <source>
        <dbReference type="EMBL" id="MCZ9306784.1"/>
    </source>
</evidence>
<feature type="region of interest" description="Disordered" evidence="1">
    <location>
        <begin position="327"/>
        <end position="357"/>
    </location>
</feature>
<protein>
    <submittedName>
        <fullName evidence="4">LPXTG cell wall anchor domain-containing protein</fullName>
    </submittedName>
</protein>
<feature type="transmembrane region" description="Helical" evidence="2">
    <location>
        <begin position="1819"/>
        <end position="1839"/>
    </location>
</feature>
<dbReference type="NCBIfam" id="TIGR04225">
    <property type="entry name" value="CshA_fibril_rpt"/>
    <property type="match status" value="4"/>
</dbReference>
<dbReference type="NCBIfam" id="TIGR01167">
    <property type="entry name" value="LPXTG_anchor"/>
    <property type="match status" value="1"/>
</dbReference>
<feature type="domain" description="CshA" evidence="3">
    <location>
        <begin position="602"/>
        <end position="668"/>
    </location>
</feature>
<feature type="domain" description="CshA" evidence="3">
    <location>
        <begin position="792"/>
        <end position="900"/>
    </location>
</feature>
<dbReference type="Proteomes" id="UP001185631">
    <property type="component" value="Unassembled WGS sequence"/>
</dbReference>
<evidence type="ECO:0000313" key="7">
    <source>
        <dbReference type="Proteomes" id="UP001185631"/>
    </source>
</evidence>
<accession>A0A9X3RS36</accession>